<gene>
    <name evidence="2" type="ORF">L7E55_08235</name>
</gene>
<dbReference type="SUPFAM" id="SSF52540">
    <property type="entry name" value="P-loop containing nucleoside triphosphate hydrolases"/>
    <property type="match status" value="1"/>
</dbReference>
<proteinExistence type="predicted"/>
<protein>
    <submittedName>
        <fullName evidence="2">DUF2791 family P-loop domain-containing protein</fullName>
    </submittedName>
</protein>
<evidence type="ECO:0000256" key="1">
    <source>
        <dbReference type="SAM" id="MobiDB-lite"/>
    </source>
</evidence>
<accession>A0A9X4H816</accession>
<dbReference type="InterPro" id="IPR027417">
    <property type="entry name" value="P-loop_NTPase"/>
</dbReference>
<organism evidence="2 3">
    <name type="scientific">Pelotomaculum isophthalicicum JI</name>
    <dbReference type="NCBI Taxonomy" id="947010"/>
    <lineage>
        <taxon>Bacteria</taxon>
        <taxon>Bacillati</taxon>
        <taxon>Bacillota</taxon>
        <taxon>Clostridia</taxon>
        <taxon>Eubacteriales</taxon>
        <taxon>Desulfotomaculaceae</taxon>
        <taxon>Pelotomaculum</taxon>
    </lineage>
</organism>
<dbReference type="EMBL" id="JAKOAV010000013">
    <property type="protein sequence ID" value="MDF9408344.1"/>
    <property type="molecule type" value="Genomic_DNA"/>
</dbReference>
<evidence type="ECO:0000313" key="2">
    <source>
        <dbReference type="EMBL" id="MDF9408344.1"/>
    </source>
</evidence>
<comment type="caution">
    <text evidence="2">The sequence shown here is derived from an EMBL/GenBank/DDBJ whole genome shotgun (WGS) entry which is preliminary data.</text>
</comment>
<sequence>MENFAARQIIEYLRSGVSSRNLSTIFSYGREAACERVGRELERVKRDGGAFSLVVKGNFGNGKTHFLNIIAHKAEEMNFAVSFVPLSKETPFDKLDRLYRRAAAGLYLPGCSQPGFVPLLEALQPDSGEADEMLNYTARNLHPKLEAVLRNYLDGSGDAYNQHILASDLAGDFVPNAQLKSIHRLNFGKSLSLTPFKIKENTFDYFRFLSRLIRAAGYAGWVILFDEFEQLMYLGITARANAYLNAARFMSPSFGLTGTYSVFSASSNLWSELIWKQKNSDYDVVPQKLAAKERQYDIPTVREVFGSFLKENLFLDTLSTFDIRRMLQAVRDQHALAYGWQAPDDISRATAGLPADRPLRTVIRAVVEFLDLQYLYGGRPEIAAALPDEILPGELPEDEREEQEKIQEQEHECL</sequence>
<dbReference type="Proteomes" id="UP001154312">
    <property type="component" value="Unassembled WGS sequence"/>
</dbReference>
<dbReference type="AlphaFoldDB" id="A0A9X4H816"/>
<reference evidence="2" key="1">
    <citation type="submission" date="2022-02" db="EMBL/GenBank/DDBJ databases">
        <authorList>
            <person name="Leng L."/>
        </authorList>
    </citation>
    <scope>NUCLEOTIDE SEQUENCE</scope>
    <source>
        <strain evidence="2">JI</strain>
    </source>
</reference>
<feature type="region of interest" description="Disordered" evidence="1">
    <location>
        <begin position="391"/>
        <end position="414"/>
    </location>
</feature>
<dbReference type="RefSeq" id="WP_277443661.1">
    <property type="nucleotide sequence ID" value="NZ_JAKOAV010000013.1"/>
</dbReference>
<feature type="compositionally biased region" description="Basic and acidic residues" evidence="1">
    <location>
        <begin position="402"/>
        <end position="414"/>
    </location>
</feature>
<dbReference type="Pfam" id="PF10923">
    <property type="entry name" value="BrxC_BrxD"/>
    <property type="match status" value="2"/>
</dbReference>
<dbReference type="InterPro" id="IPR021228">
    <property type="entry name" value="BrxD"/>
</dbReference>
<keyword evidence="3" id="KW-1185">Reference proteome</keyword>
<evidence type="ECO:0000313" key="3">
    <source>
        <dbReference type="Proteomes" id="UP001154312"/>
    </source>
</evidence>
<name>A0A9X4H816_9FIRM</name>